<evidence type="ECO:0000313" key="3">
    <source>
        <dbReference type="Proteomes" id="UP000192343"/>
    </source>
</evidence>
<feature type="transmembrane region" description="Helical" evidence="1">
    <location>
        <begin position="211"/>
        <end position="232"/>
    </location>
</feature>
<keyword evidence="1" id="KW-0472">Membrane</keyword>
<protein>
    <recommendedName>
        <fullName evidence="4">DUF1189 domain-containing protein</fullName>
    </recommendedName>
</protein>
<dbReference type="Pfam" id="PF06691">
    <property type="entry name" value="DUF1189"/>
    <property type="match status" value="1"/>
</dbReference>
<organism evidence="2 3">
    <name type="scientific">Marispirochaeta aestuarii</name>
    <dbReference type="NCBI Taxonomy" id="1963862"/>
    <lineage>
        <taxon>Bacteria</taxon>
        <taxon>Pseudomonadati</taxon>
        <taxon>Spirochaetota</taxon>
        <taxon>Spirochaetia</taxon>
        <taxon>Spirochaetales</taxon>
        <taxon>Spirochaetaceae</taxon>
        <taxon>Marispirochaeta</taxon>
    </lineage>
</organism>
<evidence type="ECO:0000313" key="2">
    <source>
        <dbReference type="EMBL" id="ORC31219.1"/>
    </source>
</evidence>
<comment type="caution">
    <text evidence="2">The sequence shown here is derived from an EMBL/GenBank/DDBJ whole genome shotgun (WGS) entry which is preliminary data.</text>
</comment>
<dbReference type="Proteomes" id="UP000192343">
    <property type="component" value="Unassembled WGS sequence"/>
</dbReference>
<dbReference type="AlphaFoldDB" id="A0A1Y1RTV4"/>
<feature type="transmembrane region" description="Helical" evidence="1">
    <location>
        <begin position="35"/>
        <end position="57"/>
    </location>
</feature>
<dbReference type="RefSeq" id="WP_083052717.1">
    <property type="nucleotide sequence ID" value="NZ_MWQY01000025.1"/>
</dbReference>
<dbReference type="EMBL" id="MWQY01000025">
    <property type="protein sequence ID" value="ORC31219.1"/>
    <property type="molecule type" value="Genomic_DNA"/>
</dbReference>
<accession>A0A1Y1RTV4</accession>
<keyword evidence="1" id="KW-1133">Transmembrane helix</keyword>
<dbReference type="STRING" id="1963862.B4O97_17040"/>
<evidence type="ECO:0000256" key="1">
    <source>
        <dbReference type="SAM" id="Phobius"/>
    </source>
</evidence>
<feature type="transmembrane region" description="Helical" evidence="1">
    <location>
        <begin position="164"/>
        <end position="191"/>
    </location>
</feature>
<proteinExistence type="predicted"/>
<sequence length="267" mass="30583">MKPDFATKDFFLSLKESFHSPAPYRRRPEKPGRPFLVLLAVTALLFIPGYINLLILVNTIKREVVDPLVYRLPVMEVISGRVTSSVKQPYEIRLDDQLMFVLDTTGQINSLEESGALAFMGPQGLAVYEDQQRTRIRRLYFSDTDYLLIDPLSIKNWTDSILPLLYPLAFIVTLGGIYLFRVAQMMVYIALTRITLRLRGQRAPFEGILNVAVYAMVPAMSFEVLLMFVPVYFPGRGLIFYLIYAGYMWWGTRAYMEGRDVNPGPEV</sequence>
<evidence type="ECO:0008006" key="4">
    <source>
        <dbReference type="Google" id="ProtNLM"/>
    </source>
</evidence>
<dbReference type="OrthoDB" id="9835927at2"/>
<name>A0A1Y1RTV4_9SPIO</name>
<gene>
    <name evidence="2" type="ORF">B4O97_17040</name>
</gene>
<dbReference type="InterPro" id="IPR009574">
    <property type="entry name" value="DUF1189"/>
</dbReference>
<reference evidence="2 3" key="1">
    <citation type="submission" date="2017-03" db="EMBL/GenBank/DDBJ databases">
        <title>Draft Genome sequence of Marispirochaeta sp. strain JC444.</title>
        <authorList>
            <person name="Shivani Y."/>
            <person name="Subhash Y."/>
            <person name="Sasikala C."/>
            <person name="Ramana C."/>
        </authorList>
    </citation>
    <scope>NUCLEOTIDE SEQUENCE [LARGE SCALE GENOMIC DNA]</scope>
    <source>
        <strain evidence="2 3">JC444</strain>
    </source>
</reference>
<keyword evidence="3" id="KW-1185">Reference proteome</keyword>
<keyword evidence="1" id="KW-0812">Transmembrane</keyword>
<feature type="transmembrane region" description="Helical" evidence="1">
    <location>
        <begin position="238"/>
        <end position="256"/>
    </location>
</feature>